<dbReference type="VEuPathDB" id="FungiDB:LCOR_11377.1"/>
<dbReference type="EMBL" id="CBTN010000098">
    <property type="protein sequence ID" value="CDH60595.1"/>
    <property type="molecule type" value="Genomic_DNA"/>
</dbReference>
<proteinExistence type="predicted"/>
<keyword evidence="2" id="KW-1185">Reference proteome</keyword>
<comment type="caution">
    <text evidence="1">The sequence shown here is derived from an EMBL/GenBank/DDBJ whole genome shotgun (WGS) entry which is preliminary data.</text>
</comment>
<accession>A0A068SF47</accession>
<dbReference type="AlphaFoldDB" id="A0A068SF47"/>
<dbReference type="Proteomes" id="UP000027586">
    <property type="component" value="Unassembled WGS sequence"/>
</dbReference>
<sequence length="123" mass="14395">MDGEEAEPRKLIYDWYLLYHNRADKFIAFQRTVENMGRVLRNPILVELALPPGERFSFNRLFEVYCQQMVATEGAPAFTVCTASPEAPVPIPRFVDTFRQIAEPLYRGMEVLVWNYYLDNDLQ</sequence>
<organism evidence="1 2">
    <name type="scientific">Lichtheimia corymbifera JMRC:FSU:9682</name>
    <dbReference type="NCBI Taxonomy" id="1263082"/>
    <lineage>
        <taxon>Eukaryota</taxon>
        <taxon>Fungi</taxon>
        <taxon>Fungi incertae sedis</taxon>
        <taxon>Mucoromycota</taxon>
        <taxon>Mucoromycotina</taxon>
        <taxon>Mucoromycetes</taxon>
        <taxon>Mucorales</taxon>
        <taxon>Lichtheimiaceae</taxon>
        <taxon>Lichtheimia</taxon>
    </lineage>
</organism>
<reference evidence="1" key="1">
    <citation type="submission" date="2013-08" db="EMBL/GenBank/DDBJ databases">
        <title>Gene expansion shapes genome architecture in the human pathogen Lichtheimia corymbifera: an evolutionary genomics analysis in the ancient terrestrial Mucorales (Mucoromycotina).</title>
        <authorList>
            <person name="Schwartze V.U."/>
            <person name="Winter S."/>
            <person name="Shelest E."/>
            <person name="Marcet-Houben M."/>
            <person name="Horn F."/>
            <person name="Wehner S."/>
            <person name="Hoffmann K."/>
            <person name="Riege K."/>
            <person name="Sammeth M."/>
            <person name="Nowrousian M."/>
            <person name="Valiante V."/>
            <person name="Linde J."/>
            <person name="Jacobsen I.D."/>
            <person name="Marz M."/>
            <person name="Brakhage A.A."/>
            <person name="Gabaldon T."/>
            <person name="Bocker S."/>
            <person name="Voigt K."/>
        </authorList>
    </citation>
    <scope>NUCLEOTIDE SEQUENCE [LARGE SCALE GENOMIC DNA]</scope>
    <source>
        <strain evidence="1">FSU 9682</strain>
    </source>
</reference>
<evidence type="ECO:0000313" key="2">
    <source>
        <dbReference type="Proteomes" id="UP000027586"/>
    </source>
</evidence>
<name>A0A068SF47_9FUNG</name>
<evidence type="ECO:0000313" key="1">
    <source>
        <dbReference type="EMBL" id="CDH60595.1"/>
    </source>
</evidence>
<gene>
    <name evidence="1" type="ORF">LCOR_11377.1</name>
</gene>
<protein>
    <submittedName>
        <fullName evidence="1">Uncharacterized protein</fullName>
    </submittedName>
</protein>